<dbReference type="AlphaFoldDB" id="A0A918DY23"/>
<dbReference type="GO" id="GO:0004622">
    <property type="term" value="F:phosphatidylcholine lysophospholipase activity"/>
    <property type="evidence" value="ECO:0007669"/>
    <property type="project" value="TreeGrafter"/>
</dbReference>
<dbReference type="EMBL" id="BMLT01000014">
    <property type="protein sequence ID" value="GGO87825.1"/>
    <property type="molecule type" value="Genomic_DNA"/>
</dbReference>
<dbReference type="InterPro" id="IPR013830">
    <property type="entry name" value="SGNH_hydro"/>
</dbReference>
<gene>
    <name evidence="3" type="ORF">GCM10011348_41900</name>
</gene>
<dbReference type="RefSeq" id="WP_188862591.1">
    <property type="nucleotide sequence ID" value="NZ_BMLT01000014.1"/>
</dbReference>
<dbReference type="Proteomes" id="UP000599578">
    <property type="component" value="Unassembled WGS sequence"/>
</dbReference>
<dbReference type="Pfam" id="PF13472">
    <property type="entry name" value="Lipase_GDSL_2"/>
    <property type="match status" value="1"/>
</dbReference>
<name>A0A918DY23_9GAMM</name>
<dbReference type="InterPro" id="IPR036514">
    <property type="entry name" value="SGNH_hydro_sf"/>
</dbReference>
<protein>
    <submittedName>
        <fullName evidence="3">Arylesterase</fullName>
    </submittedName>
</protein>
<accession>A0A918DY23</accession>
<proteinExistence type="predicted"/>
<comment type="caution">
    <text evidence="3">The sequence shown here is derived from an EMBL/GenBank/DDBJ whole genome shotgun (WGS) entry which is preliminary data.</text>
</comment>
<evidence type="ECO:0000256" key="1">
    <source>
        <dbReference type="SAM" id="SignalP"/>
    </source>
</evidence>
<evidence type="ECO:0000259" key="2">
    <source>
        <dbReference type="Pfam" id="PF13472"/>
    </source>
</evidence>
<feature type="chain" id="PRO_5036802697" evidence="1">
    <location>
        <begin position="20"/>
        <end position="212"/>
    </location>
</feature>
<dbReference type="SUPFAM" id="SSF52266">
    <property type="entry name" value="SGNH hydrolase"/>
    <property type="match status" value="1"/>
</dbReference>
<feature type="signal peptide" evidence="1">
    <location>
        <begin position="1"/>
        <end position="19"/>
    </location>
</feature>
<evidence type="ECO:0000313" key="3">
    <source>
        <dbReference type="EMBL" id="GGO87825.1"/>
    </source>
</evidence>
<organism evidence="3 4">
    <name type="scientific">Marinobacterium nitratireducens</name>
    <dbReference type="NCBI Taxonomy" id="518897"/>
    <lineage>
        <taxon>Bacteria</taxon>
        <taxon>Pseudomonadati</taxon>
        <taxon>Pseudomonadota</taxon>
        <taxon>Gammaproteobacteria</taxon>
        <taxon>Oceanospirillales</taxon>
        <taxon>Oceanospirillaceae</taxon>
        <taxon>Marinobacterium</taxon>
    </lineage>
</organism>
<dbReference type="Gene3D" id="3.40.50.1110">
    <property type="entry name" value="SGNH hydrolase"/>
    <property type="match status" value="1"/>
</dbReference>
<keyword evidence="1" id="KW-0732">Signal</keyword>
<dbReference type="InterPro" id="IPR051532">
    <property type="entry name" value="Ester_Hydrolysis_Enzymes"/>
</dbReference>
<keyword evidence="4" id="KW-1185">Reference proteome</keyword>
<sequence>MFRLVCMLFLLLTPAIGSAQSVLVLGDSLSAAYGMPASQGWVALLQQRLDQSLPGTEVVNASISGETTQGGLTRLPDLLERHRPALVLVELGANDGLRGTPLPAIRQNLEQLISRSQSTGAQVLMIGMHLPPNYGPRYSQGFYALFAEVSESYGVPRVPFLLEGVALEPELMQDDGLHPNAAAQPRLLENVWPHLEPLLPVPEAATGVTQAD</sequence>
<evidence type="ECO:0000313" key="4">
    <source>
        <dbReference type="Proteomes" id="UP000599578"/>
    </source>
</evidence>
<reference evidence="3 4" key="1">
    <citation type="journal article" date="2014" name="Int. J. Syst. Evol. Microbiol.">
        <title>Complete genome sequence of Corynebacterium casei LMG S-19264T (=DSM 44701T), isolated from a smear-ripened cheese.</title>
        <authorList>
            <consortium name="US DOE Joint Genome Institute (JGI-PGF)"/>
            <person name="Walter F."/>
            <person name="Albersmeier A."/>
            <person name="Kalinowski J."/>
            <person name="Ruckert C."/>
        </authorList>
    </citation>
    <scope>NUCLEOTIDE SEQUENCE [LARGE SCALE GENOMIC DNA]</scope>
    <source>
        <strain evidence="3 4">CGMCC 1.7286</strain>
    </source>
</reference>
<dbReference type="PANTHER" id="PTHR30383:SF24">
    <property type="entry name" value="THIOESTERASE 1_PROTEASE 1_LYSOPHOSPHOLIPASE L1"/>
    <property type="match status" value="1"/>
</dbReference>
<dbReference type="PANTHER" id="PTHR30383">
    <property type="entry name" value="THIOESTERASE 1/PROTEASE 1/LYSOPHOSPHOLIPASE L1"/>
    <property type="match status" value="1"/>
</dbReference>
<dbReference type="CDD" id="cd01822">
    <property type="entry name" value="Lysophospholipase_L1_like"/>
    <property type="match status" value="1"/>
</dbReference>
<feature type="domain" description="SGNH hydrolase-type esterase" evidence="2">
    <location>
        <begin position="24"/>
        <end position="183"/>
    </location>
</feature>